<dbReference type="Proteomes" id="UP000023152">
    <property type="component" value="Unassembled WGS sequence"/>
</dbReference>
<dbReference type="AlphaFoldDB" id="X6NNM0"/>
<keyword evidence="4" id="KW-0732">Signal</keyword>
<dbReference type="GO" id="GO:0016788">
    <property type="term" value="F:hydrolase activity, acting on ester bonds"/>
    <property type="evidence" value="ECO:0007669"/>
    <property type="project" value="InterPro"/>
</dbReference>
<dbReference type="OrthoDB" id="6434424at2759"/>
<name>X6NNM0_RETFI</name>
<dbReference type="GO" id="GO:0016042">
    <property type="term" value="P:lipid catabolic process"/>
    <property type="evidence" value="ECO:0007669"/>
    <property type="project" value="UniProtKB-KW"/>
</dbReference>
<dbReference type="InterPro" id="IPR006693">
    <property type="entry name" value="AB_hydrolase_lipase"/>
</dbReference>
<keyword evidence="3" id="KW-0812">Transmembrane</keyword>
<keyword evidence="7" id="KW-1185">Reference proteome</keyword>
<comment type="caution">
    <text evidence="6">The sequence shown here is derived from an EMBL/GenBank/DDBJ whole genome shotgun (WGS) entry which is preliminary data.</text>
</comment>
<evidence type="ECO:0000256" key="4">
    <source>
        <dbReference type="SAM" id="SignalP"/>
    </source>
</evidence>
<evidence type="ECO:0000256" key="3">
    <source>
        <dbReference type="SAM" id="Phobius"/>
    </source>
</evidence>
<feature type="transmembrane region" description="Helical" evidence="3">
    <location>
        <begin position="256"/>
        <end position="284"/>
    </location>
</feature>
<accession>X6NNM0</accession>
<evidence type="ECO:0000313" key="6">
    <source>
        <dbReference type="EMBL" id="ETO27304.1"/>
    </source>
</evidence>
<keyword evidence="3" id="KW-1133">Transmembrane helix</keyword>
<keyword evidence="3" id="KW-0472">Membrane</keyword>
<dbReference type="EMBL" id="ASPP01007341">
    <property type="protein sequence ID" value="ETO27304.1"/>
    <property type="molecule type" value="Genomic_DNA"/>
</dbReference>
<evidence type="ECO:0000256" key="1">
    <source>
        <dbReference type="ARBA" id="ARBA00010701"/>
    </source>
</evidence>
<keyword evidence="2" id="KW-0442">Lipid degradation</keyword>
<sequence length="376" mass="42553">MLHSLLISASLVALTVSHFNPPESWKDIAAKQSTGDLEKTIESLQRMLLLKGRFDASSLDPDSKKEIQGLVEEKGYPLEEHFVTTEDGYILGVFRIPFSRKESRGALNSGKPVVFLQHGLEDSSFTWVNNFENESLAYILSDNGYDVWMGNNRGNYFSQAHVTYTARSAEFWNFTFQNFFLAFLRTLALLKKKNPLVTKKKKRYDEMGKYDTYAQINYVLEYVNQSKLAYVGHSEGTTQFFAMATSRHELQSKIAICYFFVVCLFACLLVVVVDSIGGLAPVAYVGNCKSLVIDLLAALELDKIFELFGVRQFLPGQINRMITHVFAPPICHTTPEVCNLISEELFGPSKDLNVSRYEVYYSEAPSDTSVKNIAHW</sequence>
<dbReference type="SUPFAM" id="SSF53474">
    <property type="entry name" value="alpha/beta-Hydrolases"/>
    <property type="match status" value="1"/>
</dbReference>
<dbReference type="Gene3D" id="3.40.50.1820">
    <property type="entry name" value="alpha/beta hydrolase"/>
    <property type="match status" value="1"/>
</dbReference>
<dbReference type="Pfam" id="PF04083">
    <property type="entry name" value="Abhydro_lipase"/>
    <property type="match status" value="1"/>
</dbReference>
<dbReference type="PIRSF" id="PIRSF000862">
    <property type="entry name" value="Steryl_ester_lip"/>
    <property type="match status" value="1"/>
</dbReference>
<reference evidence="6 7" key="1">
    <citation type="journal article" date="2013" name="Curr. Biol.">
        <title>The Genome of the Foraminiferan Reticulomyxa filosa.</title>
        <authorList>
            <person name="Glockner G."/>
            <person name="Hulsmann N."/>
            <person name="Schleicher M."/>
            <person name="Noegel A.A."/>
            <person name="Eichinger L."/>
            <person name="Gallinger C."/>
            <person name="Pawlowski J."/>
            <person name="Sierra R."/>
            <person name="Euteneuer U."/>
            <person name="Pillet L."/>
            <person name="Moustafa A."/>
            <person name="Platzer M."/>
            <person name="Groth M."/>
            <person name="Szafranski K."/>
            <person name="Schliwa M."/>
        </authorList>
    </citation>
    <scope>NUCLEOTIDE SEQUENCE [LARGE SCALE GENOMIC DNA]</scope>
</reference>
<gene>
    <name evidence="6" type="ORF">RFI_09826</name>
</gene>
<comment type="similarity">
    <text evidence="1 2">Belongs to the AB hydrolase superfamily. Lipase family.</text>
</comment>
<dbReference type="PANTHER" id="PTHR11005">
    <property type="entry name" value="LYSOSOMAL ACID LIPASE-RELATED"/>
    <property type="match status" value="1"/>
</dbReference>
<protein>
    <recommendedName>
        <fullName evidence="2">Lipase</fullName>
    </recommendedName>
</protein>
<keyword evidence="2 6" id="KW-0378">Hydrolase</keyword>
<dbReference type="InterPro" id="IPR029058">
    <property type="entry name" value="AB_hydrolase_fold"/>
</dbReference>
<evidence type="ECO:0000256" key="2">
    <source>
        <dbReference type="PIRNR" id="PIRNR000862"/>
    </source>
</evidence>
<feature type="domain" description="Partial AB-hydrolase lipase" evidence="5">
    <location>
        <begin position="70"/>
        <end position="130"/>
    </location>
</feature>
<evidence type="ECO:0000313" key="7">
    <source>
        <dbReference type="Proteomes" id="UP000023152"/>
    </source>
</evidence>
<feature type="signal peptide" evidence="4">
    <location>
        <begin position="1"/>
        <end position="17"/>
    </location>
</feature>
<proteinExistence type="inferred from homology"/>
<dbReference type="InterPro" id="IPR025483">
    <property type="entry name" value="Lipase_euk"/>
</dbReference>
<organism evidence="6 7">
    <name type="scientific">Reticulomyxa filosa</name>
    <dbReference type="NCBI Taxonomy" id="46433"/>
    <lineage>
        <taxon>Eukaryota</taxon>
        <taxon>Sar</taxon>
        <taxon>Rhizaria</taxon>
        <taxon>Retaria</taxon>
        <taxon>Foraminifera</taxon>
        <taxon>Monothalamids</taxon>
        <taxon>Reticulomyxidae</taxon>
        <taxon>Reticulomyxa</taxon>
    </lineage>
</organism>
<evidence type="ECO:0000259" key="5">
    <source>
        <dbReference type="Pfam" id="PF04083"/>
    </source>
</evidence>
<keyword evidence="2" id="KW-0443">Lipid metabolism</keyword>
<feature type="chain" id="PRO_5004975731" description="Lipase" evidence="4">
    <location>
        <begin position="18"/>
        <end position="376"/>
    </location>
</feature>